<evidence type="ECO:0008006" key="4">
    <source>
        <dbReference type="Google" id="ProtNLM"/>
    </source>
</evidence>
<dbReference type="STRING" id="1332264.BW730_17760"/>
<dbReference type="KEGG" id="tes:BW730_17760"/>
<proteinExistence type="predicted"/>
<dbReference type="EMBL" id="CP019606">
    <property type="protein sequence ID" value="AQP49064.1"/>
    <property type="molecule type" value="Genomic_DNA"/>
</dbReference>
<protein>
    <recommendedName>
        <fullName evidence="4">Pilus assembly protein TadE</fullName>
    </recommendedName>
</protein>
<dbReference type="OrthoDB" id="3734331at2"/>
<evidence type="ECO:0000256" key="1">
    <source>
        <dbReference type="SAM" id="SignalP"/>
    </source>
</evidence>
<dbReference type="AlphaFoldDB" id="A0A1Q2CSH4"/>
<keyword evidence="3" id="KW-1185">Reference proteome</keyword>
<accession>A0A1Q2CSH4</accession>
<name>A0A1Q2CSH4_9ACTN</name>
<keyword evidence="1" id="KW-0732">Signal</keyword>
<evidence type="ECO:0000313" key="3">
    <source>
        <dbReference type="Proteomes" id="UP000188145"/>
    </source>
</evidence>
<gene>
    <name evidence="2" type="ORF">BW730_17760</name>
</gene>
<dbReference type="Proteomes" id="UP000188145">
    <property type="component" value="Chromosome"/>
</dbReference>
<evidence type="ECO:0000313" key="2">
    <source>
        <dbReference type="EMBL" id="AQP49064.1"/>
    </source>
</evidence>
<dbReference type="RefSeq" id="WP_077687420.1">
    <property type="nucleotide sequence ID" value="NZ_CP019606.1"/>
</dbReference>
<dbReference type="NCBIfam" id="NF041390">
    <property type="entry name" value="TadE_Rv3655c"/>
    <property type="match status" value="1"/>
</dbReference>
<organism evidence="2 3">
    <name type="scientific">Tessaracoccus aquimaris</name>
    <dbReference type="NCBI Taxonomy" id="1332264"/>
    <lineage>
        <taxon>Bacteria</taxon>
        <taxon>Bacillati</taxon>
        <taxon>Actinomycetota</taxon>
        <taxon>Actinomycetes</taxon>
        <taxon>Propionibacteriales</taxon>
        <taxon>Propionibacteriaceae</taxon>
        <taxon>Tessaracoccus</taxon>
    </lineage>
</organism>
<reference evidence="3" key="1">
    <citation type="submission" date="2017-02" db="EMBL/GenBank/DDBJ databases">
        <title>Tessaracoccus aquaemaris sp. nov., isolated from the intestine of a Korean rockfish, Sebastes schlegelii, in a marine aquaculture pond.</title>
        <authorList>
            <person name="Tak E.J."/>
            <person name="Bae J.-W."/>
        </authorList>
    </citation>
    <scope>NUCLEOTIDE SEQUENCE [LARGE SCALE GENOMIC DNA]</scope>
    <source>
        <strain evidence="3">NSG39</strain>
    </source>
</reference>
<sequence length="106" mass="10523">MVTVELAIGCITAVLVTACLVSLAMLGVAQSACAESSAQLARQSARGDDAAVAAARSRAPEGARVSIDRGEDGVTAEVRVTVPVLGVGGVTVGARSWAAYEPGQGP</sequence>
<feature type="chain" id="PRO_5012117162" description="Pilus assembly protein TadE" evidence="1">
    <location>
        <begin position="35"/>
        <end position="106"/>
    </location>
</feature>
<feature type="signal peptide" evidence="1">
    <location>
        <begin position="1"/>
        <end position="34"/>
    </location>
</feature>
<dbReference type="InterPro" id="IPR049790">
    <property type="entry name" value="Rv3655c/TadE"/>
</dbReference>